<feature type="compositionally biased region" description="Polar residues" evidence="1">
    <location>
        <begin position="526"/>
        <end position="536"/>
    </location>
</feature>
<keyword evidence="3" id="KW-1185">Reference proteome</keyword>
<dbReference type="InParanoid" id="A0A0V0R791"/>
<evidence type="ECO:0000256" key="1">
    <source>
        <dbReference type="SAM" id="MobiDB-lite"/>
    </source>
</evidence>
<feature type="region of interest" description="Disordered" evidence="1">
    <location>
        <begin position="437"/>
        <end position="473"/>
    </location>
</feature>
<name>A0A0V0R791_PSEPJ</name>
<feature type="compositionally biased region" description="Low complexity" evidence="1">
    <location>
        <begin position="213"/>
        <end position="228"/>
    </location>
</feature>
<reference evidence="2 3" key="1">
    <citation type="journal article" date="2015" name="Sci. Rep.">
        <title>Genome of the facultative scuticociliatosis pathogen Pseudocohnilembus persalinus provides insight into its virulence through horizontal gene transfer.</title>
        <authorList>
            <person name="Xiong J."/>
            <person name="Wang G."/>
            <person name="Cheng J."/>
            <person name="Tian M."/>
            <person name="Pan X."/>
            <person name="Warren A."/>
            <person name="Jiang C."/>
            <person name="Yuan D."/>
            <person name="Miao W."/>
        </authorList>
    </citation>
    <scope>NUCLEOTIDE SEQUENCE [LARGE SCALE GENOMIC DNA]</scope>
    <source>
        <strain evidence="2">36N120E</strain>
    </source>
</reference>
<proteinExistence type="predicted"/>
<dbReference type="OMA" id="WFANAKN"/>
<dbReference type="Proteomes" id="UP000054937">
    <property type="component" value="Unassembled WGS sequence"/>
</dbReference>
<feature type="compositionally biased region" description="Low complexity" evidence="1">
    <location>
        <begin position="559"/>
        <end position="568"/>
    </location>
</feature>
<accession>A0A0V0R791</accession>
<protein>
    <submittedName>
        <fullName evidence="2">Uncharacterized protein</fullName>
    </submittedName>
</protein>
<organism evidence="2 3">
    <name type="scientific">Pseudocohnilembus persalinus</name>
    <name type="common">Ciliate</name>
    <dbReference type="NCBI Taxonomy" id="266149"/>
    <lineage>
        <taxon>Eukaryota</taxon>
        <taxon>Sar</taxon>
        <taxon>Alveolata</taxon>
        <taxon>Ciliophora</taxon>
        <taxon>Intramacronucleata</taxon>
        <taxon>Oligohymenophorea</taxon>
        <taxon>Scuticociliatia</taxon>
        <taxon>Philasterida</taxon>
        <taxon>Pseudocohnilembidae</taxon>
        <taxon>Pseudocohnilembus</taxon>
    </lineage>
</organism>
<feature type="compositionally biased region" description="Basic and acidic residues" evidence="1">
    <location>
        <begin position="442"/>
        <end position="451"/>
    </location>
</feature>
<dbReference type="EMBL" id="LDAU01000040">
    <property type="protein sequence ID" value="KRX10024.1"/>
    <property type="molecule type" value="Genomic_DNA"/>
</dbReference>
<gene>
    <name evidence="2" type="ORF">PPERSA_08427</name>
</gene>
<feature type="region of interest" description="Disordered" evidence="1">
    <location>
        <begin position="170"/>
        <end position="418"/>
    </location>
</feature>
<feature type="compositionally biased region" description="Low complexity" evidence="1">
    <location>
        <begin position="291"/>
        <end position="316"/>
    </location>
</feature>
<evidence type="ECO:0000313" key="2">
    <source>
        <dbReference type="EMBL" id="KRX10024.1"/>
    </source>
</evidence>
<comment type="caution">
    <text evidence="2">The sequence shown here is derived from an EMBL/GenBank/DDBJ whole genome shotgun (WGS) entry which is preliminary data.</text>
</comment>
<feature type="compositionally biased region" description="Basic residues" evidence="1">
    <location>
        <begin position="452"/>
        <end position="467"/>
    </location>
</feature>
<sequence length="668" mass="79546">MDSPVHENKILRNKKVVFNIDPNSNKDYDVEEQKKIYQAHKNNFKSGKELDELRKYTIELAKKGYTLKTIQDGKQLISYKDNQFSLQNININLEYQKFVVDDSSSDFSDINQSIIQPEQSNQRFVTNDTDLLFQQNQEEQIFREELEKQRQDQQNQKKIQEEWFANAKNFDQKLQSNKRPLIKTKKQKEQEEKELNSYDKDTWGKKIPKKQKTINNAKSSINKNSIFDTDNENDNDNEKDNENDNDNYNNYTNPQINDIQENKQNTFQQQKKQKRQKTLFSSTSEEEDQQKTNQIQQNQIPNQIQIQIQDQNQNKQEQNDKNKQNQQQNQNVEPQKFKNIKNYLFSDSDEPENHLNQVNDNKDQSPKQSKNTEIQQKKNNQELKQIKKQVRKSSKKQEKNQENQRSTQILHQNQNQDQDYNQDSYLSQILEQDQNQIINQNEKNEKNENKDKGKKSSKNKSSQKKKQPKQEQDIFSQYIQEYKLCKTRLQQKQANKKKTHISILDTKDLQLQSPSKKRKQNKENYNENFNESQSQNWDENFSQQLNSDDFNESEQKFGNQLNNNNIQSNSNFEYRADDVTETFNSVDTVKFQNNSIIPKDIGKLSNQQIKQIFQDLKNNQDYICTFGVNKFKILKISDTNKYTKQLEIFQEAQKIIMNDPNQKKLSSM</sequence>
<feature type="region of interest" description="Disordered" evidence="1">
    <location>
        <begin position="493"/>
        <end position="536"/>
    </location>
</feature>
<feature type="compositionally biased region" description="Basic and acidic residues" evidence="1">
    <location>
        <begin position="187"/>
        <end position="204"/>
    </location>
</feature>
<feature type="compositionally biased region" description="Basic and acidic residues" evidence="1">
    <location>
        <begin position="375"/>
        <end position="385"/>
    </location>
</feature>
<dbReference type="AlphaFoldDB" id="A0A0V0R791"/>
<feature type="compositionally biased region" description="Low complexity" evidence="1">
    <location>
        <begin position="324"/>
        <end position="334"/>
    </location>
</feature>
<feature type="region of interest" description="Disordered" evidence="1">
    <location>
        <begin position="549"/>
        <end position="568"/>
    </location>
</feature>
<evidence type="ECO:0000313" key="3">
    <source>
        <dbReference type="Proteomes" id="UP000054937"/>
    </source>
</evidence>